<dbReference type="STRING" id="1678840.ATC1_12396"/>
<protein>
    <submittedName>
        <fullName evidence="2">Catechol 2,3-dioxygenase</fullName>
    </submittedName>
</protein>
<dbReference type="InterPro" id="IPR004360">
    <property type="entry name" value="Glyas_Fos-R_dOase_dom"/>
</dbReference>
<keyword evidence="3" id="KW-1185">Reference proteome</keyword>
<name>A0A0K8PBG5_9CHLR</name>
<feature type="domain" description="VOC" evidence="1">
    <location>
        <begin position="3"/>
        <end position="116"/>
    </location>
</feature>
<evidence type="ECO:0000313" key="3">
    <source>
        <dbReference type="Proteomes" id="UP000053370"/>
    </source>
</evidence>
<dbReference type="AlphaFoldDB" id="A0A0K8PBG5"/>
<dbReference type="Proteomes" id="UP000053370">
    <property type="component" value="Unassembled WGS sequence"/>
</dbReference>
<dbReference type="PROSITE" id="PS51819">
    <property type="entry name" value="VOC"/>
    <property type="match status" value="1"/>
</dbReference>
<organism evidence="2">
    <name type="scientific">Flexilinea flocculi</name>
    <dbReference type="NCBI Taxonomy" id="1678840"/>
    <lineage>
        <taxon>Bacteria</taxon>
        <taxon>Bacillati</taxon>
        <taxon>Chloroflexota</taxon>
        <taxon>Anaerolineae</taxon>
        <taxon>Anaerolineales</taxon>
        <taxon>Anaerolineaceae</taxon>
        <taxon>Flexilinea</taxon>
    </lineage>
</organism>
<dbReference type="GO" id="GO:0051213">
    <property type="term" value="F:dioxygenase activity"/>
    <property type="evidence" value="ECO:0007669"/>
    <property type="project" value="UniProtKB-KW"/>
</dbReference>
<dbReference type="CDD" id="cd06587">
    <property type="entry name" value="VOC"/>
    <property type="match status" value="1"/>
</dbReference>
<dbReference type="Gene3D" id="3.10.180.10">
    <property type="entry name" value="2,3-Dihydroxybiphenyl 1,2-Dioxygenase, domain 1"/>
    <property type="match status" value="1"/>
</dbReference>
<gene>
    <name evidence="2" type="ORF">ATC1_12396</name>
</gene>
<dbReference type="InterPro" id="IPR037523">
    <property type="entry name" value="VOC_core"/>
</dbReference>
<reference evidence="2" key="1">
    <citation type="journal article" date="2015" name="Genome Announc.">
        <title>Draft Genome Sequence of Anaerolineae Strain TC1, a Novel Isolate from a Methanogenic Wastewater Treatment System.</title>
        <authorList>
            <person name="Matsuura N."/>
            <person name="Tourlousse D.M."/>
            <person name="Sun L."/>
            <person name="Toyonaga M."/>
            <person name="Kuroda K."/>
            <person name="Ohashi A."/>
            <person name="Cruz R."/>
            <person name="Yamaguchi T."/>
            <person name="Sekiguchi Y."/>
        </authorList>
    </citation>
    <scope>NUCLEOTIDE SEQUENCE [LARGE SCALE GENOMIC DNA]</scope>
    <source>
        <strain evidence="2">TC1</strain>
    </source>
</reference>
<sequence>MKVYSQVTFFYYQDLKTACDFYEKIFKFEVVQDQKMAKIYRIGKSFFGVVDGKKGSLRPKSENATMLTLIVDDVHEWYDYLKANNVKEIKGPASGTYIESAFFMDPGGYVIEIQKFQNSDVQKEFE</sequence>
<keyword evidence="2" id="KW-0223">Dioxygenase</keyword>
<dbReference type="InterPro" id="IPR029068">
    <property type="entry name" value="Glyas_Bleomycin-R_OHBP_Dase"/>
</dbReference>
<evidence type="ECO:0000313" key="2">
    <source>
        <dbReference type="EMBL" id="GAP39859.1"/>
    </source>
</evidence>
<accession>A0A0K8PBG5</accession>
<dbReference type="SUPFAM" id="SSF54593">
    <property type="entry name" value="Glyoxalase/Bleomycin resistance protein/Dihydroxybiphenyl dioxygenase"/>
    <property type="match status" value="1"/>
</dbReference>
<keyword evidence="2" id="KW-0560">Oxidoreductase</keyword>
<dbReference type="EMBL" id="DF968180">
    <property type="protein sequence ID" value="GAP39859.1"/>
    <property type="molecule type" value="Genomic_DNA"/>
</dbReference>
<dbReference type="RefSeq" id="WP_062278647.1">
    <property type="nucleotide sequence ID" value="NZ_DF968180.1"/>
</dbReference>
<dbReference type="OrthoDB" id="9812656at2"/>
<evidence type="ECO:0000259" key="1">
    <source>
        <dbReference type="PROSITE" id="PS51819"/>
    </source>
</evidence>
<proteinExistence type="predicted"/>
<dbReference type="Pfam" id="PF00903">
    <property type="entry name" value="Glyoxalase"/>
    <property type="match status" value="1"/>
</dbReference>